<dbReference type="EMBL" id="JBHTHM010000037">
    <property type="protein sequence ID" value="MFD0782731.1"/>
    <property type="molecule type" value="Genomic_DNA"/>
</dbReference>
<feature type="non-terminal residue" evidence="1">
    <location>
        <position position="64"/>
    </location>
</feature>
<comment type="caution">
    <text evidence="1">The sequence shown here is derived from an EMBL/GenBank/DDBJ whole genome shotgun (WGS) entry which is preliminary data.</text>
</comment>
<protein>
    <submittedName>
        <fullName evidence="1">Uncharacterized protein</fullName>
    </submittedName>
</protein>
<proteinExistence type="predicted"/>
<keyword evidence="2" id="KW-1185">Reference proteome</keyword>
<name>A0ABW2ZWP7_9ACTN</name>
<gene>
    <name evidence="1" type="ORF">ACFQZ8_02145</name>
</gene>
<sequence>MESNDALLAAHRAYLLGWNIGEAGGPDLVTYRSDVPHPPLNGVLRLHGCDPADALVEARRRLDG</sequence>
<reference evidence="2" key="1">
    <citation type="journal article" date="2019" name="Int. J. Syst. Evol. Microbiol.">
        <title>The Global Catalogue of Microorganisms (GCM) 10K type strain sequencing project: providing services to taxonomists for standard genome sequencing and annotation.</title>
        <authorList>
            <consortium name="The Broad Institute Genomics Platform"/>
            <consortium name="The Broad Institute Genome Sequencing Center for Infectious Disease"/>
            <person name="Wu L."/>
            <person name="Ma J."/>
        </authorList>
    </citation>
    <scope>NUCLEOTIDE SEQUENCE [LARGE SCALE GENOMIC DNA]</scope>
    <source>
        <strain evidence="2">JCM 32148</strain>
    </source>
</reference>
<evidence type="ECO:0000313" key="2">
    <source>
        <dbReference type="Proteomes" id="UP001597053"/>
    </source>
</evidence>
<dbReference type="Proteomes" id="UP001597053">
    <property type="component" value="Unassembled WGS sequence"/>
</dbReference>
<organism evidence="1 2">
    <name type="scientific">Micromonospora azadirachtae</name>
    <dbReference type="NCBI Taxonomy" id="1970735"/>
    <lineage>
        <taxon>Bacteria</taxon>
        <taxon>Bacillati</taxon>
        <taxon>Actinomycetota</taxon>
        <taxon>Actinomycetes</taxon>
        <taxon>Micromonosporales</taxon>
        <taxon>Micromonosporaceae</taxon>
        <taxon>Micromonospora</taxon>
    </lineage>
</organism>
<evidence type="ECO:0000313" key="1">
    <source>
        <dbReference type="EMBL" id="MFD0782731.1"/>
    </source>
</evidence>
<accession>A0ABW2ZWP7</accession>